<evidence type="ECO:0000256" key="3">
    <source>
        <dbReference type="ARBA" id="ARBA00023125"/>
    </source>
</evidence>
<evidence type="ECO:0000256" key="1">
    <source>
        <dbReference type="ARBA" id="ARBA00023015"/>
    </source>
</evidence>
<gene>
    <name evidence="8" type="ORF">FHS79_000905</name>
</gene>
<dbReference type="SUPFAM" id="SSF88946">
    <property type="entry name" value="Sigma2 domain of RNA polymerase sigma factors"/>
    <property type="match status" value="1"/>
</dbReference>
<evidence type="ECO:0000259" key="6">
    <source>
        <dbReference type="Pfam" id="PF04542"/>
    </source>
</evidence>
<dbReference type="InterPro" id="IPR007627">
    <property type="entry name" value="RNA_pol_sigma70_r2"/>
</dbReference>
<dbReference type="InterPro" id="IPR013325">
    <property type="entry name" value="RNA_pol_sigma_r2"/>
</dbReference>
<evidence type="ECO:0000256" key="2">
    <source>
        <dbReference type="ARBA" id="ARBA00023082"/>
    </source>
</evidence>
<dbReference type="PANTHER" id="PTHR30385">
    <property type="entry name" value="SIGMA FACTOR F FLAGELLAR"/>
    <property type="match status" value="1"/>
</dbReference>
<dbReference type="InterPro" id="IPR013324">
    <property type="entry name" value="RNA_pol_sigma_r3/r4-like"/>
</dbReference>
<accession>A0A841L266</accession>
<dbReference type="InterPro" id="IPR007630">
    <property type="entry name" value="RNA_pol_sigma70_r4"/>
</dbReference>
<dbReference type="Gene3D" id="1.10.1740.10">
    <property type="match status" value="1"/>
</dbReference>
<evidence type="ECO:0000259" key="5">
    <source>
        <dbReference type="Pfam" id="PF04539"/>
    </source>
</evidence>
<dbReference type="NCBIfam" id="TIGR02937">
    <property type="entry name" value="sigma70-ECF"/>
    <property type="match status" value="1"/>
</dbReference>
<keyword evidence="1" id="KW-0805">Transcription regulation</keyword>
<dbReference type="SUPFAM" id="SSF88659">
    <property type="entry name" value="Sigma3 and sigma4 domains of RNA polymerase sigma factors"/>
    <property type="match status" value="2"/>
</dbReference>
<dbReference type="RefSeq" id="WP_184196030.1">
    <property type="nucleotide sequence ID" value="NZ_BMOX01000009.1"/>
</dbReference>
<proteinExistence type="predicted"/>
<keyword evidence="2" id="KW-0731">Sigma factor</keyword>
<feature type="domain" description="RNA polymerase sigma-70 region 4" evidence="7">
    <location>
        <begin position="189"/>
        <end position="237"/>
    </location>
</feature>
<keyword evidence="8" id="KW-0966">Cell projection</keyword>
<evidence type="ECO:0000313" key="9">
    <source>
        <dbReference type="Proteomes" id="UP000538147"/>
    </source>
</evidence>
<dbReference type="PANTHER" id="PTHR30385:SF7">
    <property type="entry name" value="RNA POLYMERASE SIGMA FACTOR FLIA"/>
    <property type="match status" value="1"/>
</dbReference>
<dbReference type="InterPro" id="IPR014284">
    <property type="entry name" value="RNA_pol_sigma-70_dom"/>
</dbReference>
<name>A0A841L266_9SPHN</name>
<evidence type="ECO:0000259" key="7">
    <source>
        <dbReference type="Pfam" id="PF04545"/>
    </source>
</evidence>
<evidence type="ECO:0000256" key="4">
    <source>
        <dbReference type="ARBA" id="ARBA00023163"/>
    </source>
</evidence>
<keyword evidence="3" id="KW-0238">DNA-binding</keyword>
<dbReference type="GO" id="GO:0003677">
    <property type="term" value="F:DNA binding"/>
    <property type="evidence" value="ECO:0007669"/>
    <property type="project" value="UniProtKB-KW"/>
</dbReference>
<protein>
    <submittedName>
        <fullName evidence="8">RNA polymerase sigma factor for flagellar operon FliA</fullName>
    </submittedName>
</protein>
<keyword evidence="8" id="KW-0969">Cilium</keyword>
<dbReference type="InterPro" id="IPR007624">
    <property type="entry name" value="RNA_pol_sigma70_r3"/>
</dbReference>
<sequence length="244" mass="26308">MNTTVMTVDDAAKGSRASKQRLGTIIETNGPLVRRIARSVHASVSGAVELEDLVQVGLAALVEASGTYVDRGEATFATFASMRVRGAMIDETRKLSTLSRRELRRRRDLQLLRRRLHSEMGRAPTNEEIAASAGMTAGQYARAVDAHQGICFGSLDDSYSDRNSSFADPAPGAYSQLETSRSADALAAAIKLLPERQQLVLQLCFVEGLTLTAIGETLGVCSARVCQIKKAALDRLRVQLGGWA</sequence>
<dbReference type="AlphaFoldDB" id="A0A841L266"/>
<organism evidence="8 9">
    <name type="scientific">Polymorphobacter multimanifer</name>
    <dbReference type="NCBI Taxonomy" id="1070431"/>
    <lineage>
        <taxon>Bacteria</taxon>
        <taxon>Pseudomonadati</taxon>
        <taxon>Pseudomonadota</taxon>
        <taxon>Alphaproteobacteria</taxon>
        <taxon>Sphingomonadales</taxon>
        <taxon>Sphingosinicellaceae</taxon>
        <taxon>Polymorphobacter</taxon>
    </lineage>
</organism>
<dbReference type="EMBL" id="JACIIV010000005">
    <property type="protein sequence ID" value="MBB6226747.1"/>
    <property type="molecule type" value="Genomic_DNA"/>
</dbReference>
<feature type="domain" description="RNA polymerase sigma-70 region 3" evidence="5">
    <location>
        <begin position="108"/>
        <end position="148"/>
    </location>
</feature>
<dbReference type="Proteomes" id="UP000538147">
    <property type="component" value="Unassembled WGS sequence"/>
</dbReference>
<dbReference type="Gene3D" id="1.20.140.160">
    <property type="match status" value="1"/>
</dbReference>
<dbReference type="GO" id="GO:0016987">
    <property type="term" value="F:sigma factor activity"/>
    <property type="evidence" value="ECO:0007669"/>
    <property type="project" value="UniProtKB-KW"/>
</dbReference>
<reference evidence="8 9" key="1">
    <citation type="submission" date="2020-08" db="EMBL/GenBank/DDBJ databases">
        <title>Genomic Encyclopedia of Type Strains, Phase IV (KMG-IV): sequencing the most valuable type-strain genomes for metagenomic binning, comparative biology and taxonomic classification.</title>
        <authorList>
            <person name="Goeker M."/>
        </authorList>
    </citation>
    <scope>NUCLEOTIDE SEQUENCE [LARGE SCALE GENOMIC DNA]</scope>
    <source>
        <strain evidence="8 9">DSM 102189</strain>
    </source>
</reference>
<keyword evidence="4" id="KW-0804">Transcription</keyword>
<dbReference type="Pfam" id="PF04539">
    <property type="entry name" value="Sigma70_r3"/>
    <property type="match status" value="1"/>
</dbReference>
<comment type="caution">
    <text evidence="8">The sequence shown here is derived from an EMBL/GenBank/DDBJ whole genome shotgun (WGS) entry which is preliminary data.</text>
</comment>
<feature type="domain" description="RNA polymerase sigma-70 region 2" evidence="6">
    <location>
        <begin position="26"/>
        <end position="95"/>
    </location>
</feature>
<keyword evidence="9" id="KW-1185">Reference proteome</keyword>
<dbReference type="PRINTS" id="PR00046">
    <property type="entry name" value="SIGMA70FCT"/>
</dbReference>
<dbReference type="Pfam" id="PF04545">
    <property type="entry name" value="Sigma70_r4"/>
    <property type="match status" value="1"/>
</dbReference>
<keyword evidence="8" id="KW-0282">Flagellum</keyword>
<dbReference type="GO" id="GO:0006352">
    <property type="term" value="P:DNA-templated transcription initiation"/>
    <property type="evidence" value="ECO:0007669"/>
    <property type="project" value="InterPro"/>
</dbReference>
<dbReference type="Pfam" id="PF04542">
    <property type="entry name" value="Sigma70_r2"/>
    <property type="match status" value="1"/>
</dbReference>
<evidence type="ECO:0000313" key="8">
    <source>
        <dbReference type="EMBL" id="MBB6226747.1"/>
    </source>
</evidence>
<dbReference type="InterPro" id="IPR000943">
    <property type="entry name" value="RNA_pol_sigma70"/>
</dbReference>
<dbReference type="CDD" id="cd06171">
    <property type="entry name" value="Sigma70_r4"/>
    <property type="match status" value="1"/>
</dbReference>